<name>A0A6J4IIG0_9CHLR</name>
<feature type="compositionally biased region" description="Low complexity" evidence="1">
    <location>
        <begin position="15"/>
        <end position="42"/>
    </location>
</feature>
<proteinExistence type="predicted"/>
<sequence length="60" mass="6195">MTPIQSISVQSPVGRPLQAAAARAQQPTPQQPAQFPVQPRPAGVEPSPVAGQAGTIDLRV</sequence>
<gene>
    <name evidence="2" type="ORF">AVDCRST_MAG77-2169</name>
</gene>
<reference evidence="2" key="1">
    <citation type="submission" date="2020-02" db="EMBL/GenBank/DDBJ databases">
        <authorList>
            <person name="Meier V. D."/>
        </authorList>
    </citation>
    <scope>NUCLEOTIDE SEQUENCE</scope>
    <source>
        <strain evidence="2">AVDCRST_MAG77</strain>
    </source>
</reference>
<evidence type="ECO:0000256" key="1">
    <source>
        <dbReference type="SAM" id="MobiDB-lite"/>
    </source>
</evidence>
<dbReference type="AlphaFoldDB" id="A0A6J4IIG0"/>
<organism evidence="2">
    <name type="scientific">uncultured Chloroflexota bacterium</name>
    <dbReference type="NCBI Taxonomy" id="166587"/>
    <lineage>
        <taxon>Bacteria</taxon>
        <taxon>Bacillati</taxon>
        <taxon>Chloroflexota</taxon>
        <taxon>environmental samples</taxon>
    </lineage>
</organism>
<feature type="region of interest" description="Disordered" evidence="1">
    <location>
        <begin position="1"/>
        <end position="60"/>
    </location>
</feature>
<protein>
    <submittedName>
        <fullName evidence="2">Uncharacterized protein</fullName>
    </submittedName>
</protein>
<feature type="compositionally biased region" description="Polar residues" evidence="1">
    <location>
        <begin position="1"/>
        <end position="11"/>
    </location>
</feature>
<accession>A0A6J4IIG0</accession>
<evidence type="ECO:0000313" key="2">
    <source>
        <dbReference type="EMBL" id="CAA9251091.1"/>
    </source>
</evidence>
<dbReference type="EMBL" id="CADCTC010000127">
    <property type="protein sequence ID" value="CAA9251091.1"/>
    <property type="molecule type" value="Genomic_DNA"/>
</dbReference>